<reference evidence="1" key="1">
    <citation type="submission" date="2025-08" db="UniProtKB">
        <authorList>
            <consortium name="Ensembl"/>
        </authorList>
    </citation>
    <scope>IDENTIFICATION</scope>
</reference>
<dbReference type="Proteomes" id="UP000261360">
    <property type="component" value="Unplaced"/>
</dbReference>
<dbReference type="Ensembl" id="ENSSLDT00000004855.1">
    <property type="protein sequence ID" value="ENSSLDP00000004702.1"/>
    <property type="gene ID" value="ENSSLDG00000003746.1"/>
</dbReference>
<proteinExistence type="predicted"/>
<protein>
    <submittedName>
        <fullName evidence="1">Uncharacterized protein</fullName>
    </submittedName>
</protein>
<keyword evidence="2" id="KW-1185">Reference proteome</keyword>
<accession>A0A3B4WPY2</accession>
<name>A0A3B4WPY2_SERLL</name>
<dbReference type="AlphaFoldDB" id="A0A3B4WPY2"/>
<reference evidence="1" key="2">
    <citation type="submission" date="2025-09" db="UniProtKB">
        <authorList>
            <consortium name="Ensembl"/>
        </authorList>
    </citation>
    <scope>IDENTIFICATION</scope>
</reference>
<evidence type="ECO:0000313" key="1">
    <source>
        <dbReference type="Ensembl" id="ENSSLDP00000004702.1"/>
    </source>
</evidence>
<sequence length="81" mass="9391">MLMFTGCHHFVWRKQHSDTLQKSGGMLLVSGGTFSWQTRILSKCMHAHTRINKMADNLSEQTRLGDKTHLFKHTHTRAQQI</sequence>
<evidence type="ECO:0000313" key="2">
    <source>
        <dbReference type="Proteomes" id="UP000261360"/>
    </source>
</evidence>
<organism evidence="1 2">
    <name type="scientific">Seriola lalandi dorsalis</name>
    <dbReference type="NCBI Taxonomy" id="1841481"/>
    <lineage>
        <taxon>Eukaryota</taxon>
        <taxon>Metazoa</taxon>
        <taxon>Chordata</taxon>
        <taxon>Craniata</taxon>
        <taxon>Vertebrata</taxon>
        <taxon>Euteleostomi</taxon>
        <taxon>Actinopterygii</taxon>
        <taxon>Neopterygii</taxon>
        <taxon>Teleostei</taxon>
        <taxon>Neoteleostei</taxon>
        <taxon>Acanthomorphata</taxon>
        <taxon>Carangaria</taxon>
        <taxon>Carangiformes</taxon>
        <taxon>Carangidae</taxon>
        <taxon>Seriola</taxon>
    </lineage>
</organism>